<dbReference type="OrthoDB" id="2260257at2759"/>
<dbReference type="InterPro" id="IPR052982">
    <property type="entry name" value="SRP1/TIP1-like"/>
</dbReference>
<evidence type="ECO:0000313" key="6">
    <source>
        <dbReference type="Proteomes" id="UP000076632"/>
    </source>
</evidence>
<dbReference type="InterPro" id="IPR018466">
    <property type="entry name" value="Kre9/Knh1-like_N"/>
</dbReference>
<dbReference type="AlphaFoldDB" id="A0A165HP40"/>
<feature type="chain" id="PRO_5007858811" description="Yeast cell wall synthesis Kre9/Knh1-like N-terminal domain-containing protein" evidence="3">
    <location>
        <begin position="19"/>
        <end position="226"/>
    </location>
</feature>
<dbReference type="EMBL" id="KV407457">
    <property type="protein sequence ID" value="KZF23791.1"/>
    <property type="molecule type" value="Genomic_DNA"/>
</dbReference>
<feature type="region of interest" description="Disordered" evidence="2">
    <location>
        <begin position="125"/>
        <end position="201"/>
    </location>
</feature>
<sequence length="226" mass="22050">MRFSVAVILSALAAAVAAQSNDNPFKYPTGGWGFKAGSSTEIDWDPTTSGTVTILLREGANSNLSPGTAIAKSIPNNGKFTWAVPADTVRGANYALEIVDDQDSSKTNYSPQFVIDSTVIASSSSSSSASASSTSASASSSSASAASSSSSASSSASSSSASSSSTSSASSSKSSHASSTLSSATKSSATAAQTSSHTAAPTNGAIARQASIAAPVAAVLLAAVAL</sequence>
<dbReference type="GeneID" id="28896171"/>
<evidence type="ECO:0000256" key="3">
    <source>
        <dbReference type="SAM" id="SignalP"/>
    </source>
</evidence>
<dbReference type="PANTHER" id="PTHR40633">
    <property type="entry name" value="MATRIX PROTEIN, PUTATIVE (AFU_ORTHOLOGUE AFUA_8G05410)-RELATED"/>
    <property type="match status" value="1"/>
</dbReference>
<protein>
    <recommendedName>
        <fullName evidence="4">Yeast cell wall synthesis Kre9/Knh1-like N-terminal domain-containing protein</fullName>
    </recommendedName>
</protein>
<name>A0A165HP40_XYLHT</name>
<proteinExistence type="predicted"/>
<evidence type="ECO:0000313" key="5">
    <source>
        <dbReference type="EMBL" id="KZF23791.1"/>
    </source>
</evidence>
<organism evidence="5 6">
    <name type="scientific">Xylona heveae (strain CBS 132557 / TC161)</name>
    <dbReference type="NCBI Taxonomy" id="1328760"/>
    <lineage>
        <taxon>Eukaryota</taxon>
        <taxon>Fungi</taxon>
        <taxon>Dikarya</taxon>
        <taxon>Ascomycota</taxon>
        <taxon>Pezizomycotina</taxon>
        <taxon>Xylonomycetes</taxon>
        <taxon>Xylonales</taxon>
        <taxon>Xylonaceae</taxon>
        <taxon>Xylona</taxon>
    </lineage>
</organism>
<accession>A0A165HP40</accession>
<dbReference type="Pfam" id="PF10342">
    <property type="entry name" value="Kre9_KNH"/>
    <property type="match status" value="1"/>
</dbReference>
<feature type="domain" description="Yeast cell wall synthesis Kre9/Knh1-like N-terminal" evidence="4">
    <location>
        <begin position="28"/>
        <end position="115"/>
    </location>
</feature>
<keyword evidence="1 3" id="KW-0732">Signal</keyword>
<feature type="signal peptide" evidence="3">
    <location>
        <begin position="1"/>
        <end position="18"/>
    </location>
</feature>
<keyword evidence="6" id="KW-1185">Reference proteome</keyword>
<dbReference type="STRING" id="1328760.A0A165HP40"/>
<reference evidence="5 6" key="1">
    <citation type="journal article" date="2016" name="Fungal Biol.">
        <title>The genome of Xylona heveae provides a window into fungal endophytism.</title>
        <authorList>
            <person name="Gazis R."/>
            <person name="Kuo A."/>
            <person name="Riley R."/>
            <person name="LaButti K."/>
            <person name="Lipzen A."/>
            <person name="Lin J."/>
            <person name="Amirebrahimi M."/>
            <person name="Hesse C.N."/>
            <person name="Spatafora J.W."/>
            <person name="Henrissat B."/>
            <person name="Hainaut M."/>
            <person name="Grigoriev I.V."/>
            <person name="Hibbett D.S."/>
        </authorList>
    </citation>
    <scope>NUCLEOTIDE SEQUENCE [LARGE SCALE GENOMIC DNA]</scope>
    <source>
        <strain evidence="5 6">TC161</strain>
    </source>
</reference>
<evidence type="ECO:0000256" key="2">
    <source>
        <dbReference type="SAM" id="MobiDB-lite"/>
    </source>
</evidence>
<dbReference type="Proteomes" id="UP000076632">
    <property type="component" value="Unassembled WGS sequence"/>
</dbReference>
<dbReference type="PANTHER" id="PTHR40633:SF1">
    <property type="entry name" value="GPI ANCHORED SERINE-THREONINE RICH PROTEIN (AFU_ORTHOLOGUE AFUA_1G03630)"/>
    <property type="match status" value="1"/>
</dbReference>
<dbReference type="RefSeq" id="XP_018189346.1">
    <property type="nucleotide sequence ID" value="XM_018331034.1"/>
</dbReference>
<evidence type="ECO:0000256" key="1">
    <source>
        <dbReference type="ARBA" id="ARBA00022729"/>
    </source>
</evidence>
<evidence type="ECO:0000259" key="4">
    <source>
        <dbReference type="Pfam" id="PF10342"/>
    </source>
</evidence>
<dbReference type="InParanoid" id="A0A165HP40"/>
<gene>
    <name evidence="5" type="ORF">L228DRAFT_238310</name>
</gene>
<dbReference type="OMA" id="TWDVPSK"/>